<dbReference type="Proteomes" id="UP000233467">
    <property type="component" value="Unassembled WGS sequence"/>
</dbReference>
<dbReference type="InterPro" id="IPR010982">
    <property type="entry name" value="Lambda_DNA-bd_dom_sf"/>
</dbReference>
<dbReference type="SMART" id="SM00530">
    <property type="entry name" value="HTH_XRE"/>
    <property type="match status" value="1"/>
</dbReference>
<organism evidence="3 4">
    <name type="scientific">Aeromonas sobria</name>
    <dbReference type="NCBI Taxonomy" id="646"/>
    <lineage>
        <taxon>Bacteria</taxon>
        <taxon>Pseudomonadati</taxon>
        <taxon>Pseudomonadota</taxon>
        <taxon>Gammaproteobacteria</taxon>
        <taxon>Aeromonadales</taxon>
        <taxon>Aeromonadaceae</taxon>
        <taxon>Aeromonas</taxon>
    </lineage>
</organism>
<dbReference type="GO" id="GO:0003700">
    <property type="term" value="F:DNA-binding transcription factor activity"/>
    <property type="evidence" value="ECO:0007669"/>
    <property type="project" value="TreeGrafter"/>
</dbReference>
<dbReference type="GO" id="GO:0003677">
    <property type="term" value="F:DNA binding"/>
    <property type="evidence" value="ECO:0007669"/>
    <property type="project" value="UniProtKB-KW"/>
</dbReference>
<reference evidence="3 4" key="1">
    <citation type="journal article" date="2017" name="Front. Microbiol.">
        <title>Strong Genomic and Phenotypic Heterogeneity in the Aeromonas sobria Species Complex.</title>
        <authorList>
            <person name="Gauthier J."/>
            <person name="Vincent A.T."/>
            <person name="Charette S.J."/>
            <person name="Derome N."/>
        </authorList>
    </citation>
    <scope>NUCLEOTIDE SEQUENCE [LARGE SCALE GENOMIC DNA]</scope>
    <source>
        <strain evidence="3 4">TM18</strain>
    </source>
</reference>
<gene>
    <name evidence="3" type="ORF">CJP16_12405</name>
</gene>
<protein>
    <submittedName>
        <fullName evidence="3">Transcriptional regulator</fullName>
    </submittedName>
</protein>
<dbReference type="Pfam" id="PF01381">
    <property type="entry name" value="HTH_3"/>
    <property type="match status" value="1"/>
</dbReference>
<dbReference type="InterPro" id="IPR001387">
    <property type="entry name" value="Cro/C1-type_HTH"/>
</dbReference>
<evidence type="ECO:0000313" key="4">
    <source>
        <dbReference type="Proteomes" id="UP000233467"/>
    </source>
</evidence>
<sequence>MTDINFEQLAKRVGKAIARQRQLAGLTQEQVAEHLEIGMAAISRMERGLVVPTIVRLAELAELFGCELTDLLRETSNRPTEQGIVLSQQLAQLDDADRTLLVDTITRLVTRFTQKK</sequence>
<feature type="domain" description="HTH cro/C1-type" evidence="2">
    <location>
        <begin position="17"/>
        <end position="71"/>
    </location>
</feature>
<name>A0A2N3IXF2_AERSO</name>
<dbReference type="PROSITE" id="PS50943">
    <property type="entry name" value="HTH_CROC1"/>
    <property type="match status" value="1"/>
</dbReference>
<evidence type="ECO:0000256" key="1">
    <source>
        <dbReference type="ARBA" id="ARBA00023125"/>
    </source>
</evidence>
<dbReference type="AlphaFoldDB" id="A0A2N3IXF2"/>
<dbReference type="SUPFAM" id="SSF47413">
    <property type="entry name" value="lambda repressor-like DNA-binding domains"/>
    <property type="match status" value="1"/>
</dbReference>
<dbReference type="InterPro" id="IPR050807">
    <property type="entry name" value="TransReg_Diox_bact_type"/>
</dbReference>
<dbReference type="EMBL" id="NQMM01000032">
    <property type="protein sequence ID" value="PKQ77431.1"/>
    <property type="molecule type" value="Genomic_DNA"/>
</dbReference>
<dbReference type="RefSeq" id="WP_069555317.1">
    <property type="nucleotide sequence ID" value="NZ_NQMM01000032.1"/>
</dbReference>
<dbReference type="CDD" id="cd00093">
    <property type="entry name" value="HTH_XRE"/>
    <property type="match status" value="1"/>
</dbReference>
<evidence type="ECO:0000313" key="3">
    <source>
        <dbReference type="EMBL" id="PKQ77431.1"/>
    </source>
</evidence>
<comment type="caution">
    <text evidence="3">The sequence shown here is derived from an EMBL/GenBank/DDBJ whole genome shotgun (WGS) entry which is preliminary data.</text>
</comment>
<dbReference type="GO" id="GO:0005829">
    <property type="term" value="C:cytosol"/>
    <property type="evidence" value="ECO:0007669"/>
    <property type="project" value="TreeGrafter"/>
</dbReference>
<accession>A0A2N3IXF2</accession>
<evidence type="ECO:0000259" key="2">
    <source>
        <dbReference type="PROSITE" id="PS50943"/>
    </source>
</evidence>
<keyword evidence="1" id="KW-0238">DNA-binding</keyword>
<dbReference type="Gene3D" id="1.10.260.40">
    <property type="entry name" value="lambda repressor-like DNA-binding domains"/>
    <property type="match status" value="1"/>
</dbReference>
<dbReference type="PANTHER" id="PTHR46797:SF1">
    <property type="entry name" value="METHYLPHOSPHONATE SYNTHASE"/>
    <property type="match status" value="1"/>
</dbReference>
<keyword evidence="4" id="KW-1185">Reference proteome</keyword>
<dbReference type="PANTHER" id="PTHR46797">
    <property type="entry name" value="HTH-TYPE TRANSCRIPTIONAL REGULATOR"/>
    <property type="match status" value="1"/>
</dbReference>
<proteinExistence type="predicted"/>